<dbReference type="Proteomes" id="UP001164539">
    <property type="component" value="Chromosome 6"/>
</dbReference>
<evidence type="ECO:0000313" key="2">
    <source>
        <dbReference type="Proteomes" id="UP001164539"/>
    </source>
</evidence>
<gene>
    <name evidence="1" type="ORF">OWV82_012468</name>
</gene>
<accession>A0ACC1Y2F8</accession>
<proteinExistence type="predicted"/>
<keyword evidence="2" id="KW-1185">Reference proteome</keyword>
<evidence type="ECO:0000313" key="1">
    <source>
        <dbReference type="EMBL" id="KAJ4717613.1"/>
    </source>
</evidence>
<sequence>MIDLSDNHFQGEIPRSLVNCTSLEFLDLGNNGIMDTFPFWLGALPELKVLILQSNRLYGAISEPDTYCGFPKLRIIDLSNNKFTGKLPSKYFQCWNSMKVVKTSQLKYMQDGFFGYAADTLQRIIVYDYSLKIVNKGKMMAYTKISTILTAIILSSNRFDGEIPTSIANLRGLQNLNLSNNNLQGHIPSCLSNLTNLESLDLSRNELSGQIPQQLVELTFLGSFSVSDNHLRGPIPQGNQFTTFENTSFDGNSGLCGKPLSKKCGNYPKTTESEDTIQDSESLFLFDWKIILIGYGGGLVVGVILGLNFSTKIQGWFAGKFGRQSKRMRRKGRRRN</sequence>
<organism evidence="1 2">
    <name type="scientific">Melia azedarach</name>
    <name type="common">Chinaberry tree</name>
    <dbReference type="NCBI Taxonomy" id="155640"/>
    <lineage>
        <taxon>Eukaryota</taxon>
        <taxon>Viridiplantae</taxon>
        <taxon>Streptophyta</taxon>
        <taxon>Embryophyta</taxon>
        <taxon>Tracheophyta</taxon>
        <taxon>Spermatophyta</taxon>
        <taxon>Magnoliopsida</taxon>
        <taxon>eudicotyledons</taxon>
        <taxon>Gunneridae</taxon>
        <taxon>Pentapetalae</taxon>
        <taxon>rosids</taxon>
        <taxon>malvids</taxon>
        <taxon>Sapindales</taxon>
        <taxon>Meliaceae</taxon>
        <taxon>Melia</taxon>
    </lineage>
</organism>
<protein>
    <submittedName>
        <fullName evidence="1">Leucine-rich receptor-like kinase family protein</fullName>
    </submittedName>
</protein>
<reference evidence="1 2" key="1">
    <citation type="journal article" date="2023" name="Science">
        <title>Complex scaffold remodeling in plant triterpene biosynthesis.</title>
        <authorList>
            <person name="De La Pena R."/>
            <person name="Hodgson H."/>
            <person name="Liu J.C."/>
            <person name="Stephenson M.J."/>
            <person name="Martin A.C."/>
            <person name="Owen C."/>
            <person name="Harkess A."/>
            <person name="Leebens-Mack J."/>
            <person name="Jimenez L.E."/>
            <person name="Osbourn A."/>
            <person name="Sattely E.S."/>
        </authorList>
    </citation>
    <scope>NUCLEOTIDE SEQUENCE [LARGE SCALE GENOMIC DNA]</scope>
    <source>
        <strain evidence="2">cv. JPN11</strain>
        <tissue evidence="1">Leaf</tissue>
    </source>
</reference>
<comment type="caution">
    <text evidence="1">The sequence shown here is derived from an EMBL/GenBank/DDBJ whole genome shotgun (WGS) entry which is preliminary data.</text>
</comment>
<name>A0ACC1Y2F8_MELAZ</name>
<dbReference type="EMBL" id="CM051399">
    <property type="protein sequence ID" value="KAJ4717613.1"/>
    <property type="molecule type" value="Genomic_DNA"/>
</dbReference>